<name>A0A7K3S550_9ACTN</name>
<feature type="region of interest" description="Disordered" evidence="1">
    <location>
        <begin position="1"/>
        <end position="25"/>
    </location>
</feature>
<dbReference type="EMBL" id="JAAGMP010001358">
    <property type="protein sequence ID" value="NEC22568.1"/>
    <property type="molecule type" value="Genomic_DNA"/>
</dbReference>
<dbReference type="Proteomes" id="UP000469670">
    <property type="component" value="Unassembled WGS sequence"/>
</dbReference>
<organism evidence="2 3">
    <name type="scientific">Streptomyces parvus</name>
    <dbReference type="NCBI Taxonomy" id="66428"/>
    <lineage>
        <taxon>Bacteria</taxon>
        <taxon>Bacillati</taxon>
        <taxon>Actinomycetota</taxon>
        <taxon>Actinomycetes</taxon>
        <taxon>Kitasatosporales</taxon>
        <taxon>Streptomycetaceae</taxon>
        <taxon>Streptomyces</taxon>
    </lineage>
</organism>
<protein>
    <submittedName>
        <fullName evidence="2">Uncharacterized protein</fullName>
    </submittedName>
</protein>
<accession>A0A7K3S550</accession>
<evidence type="ECO:0000313" key="2">
    <source>
        <dbReference type="EMBL" id="NEC22568.1"/>
    </source>
</evidence>
<evidence type="ECO:0000256" key="1">
    <source>
        <dbReference type="SAM" id="MobiDB-lite"/>
    </source>
</evidence>
<reference evidence="2 3" key="1">
    <citation type="submission" date="2020-01" db="EMBL/GenBank/DDBJ databases">
        <title>Insect and environment-associated Actinomycetes.</title>
        <authorList>
            <person name="Currrie C."/>
            <person name="Chevrette M."/>
            <person name="Carlson C."/>
            <person name="Stubbendieck R."/>
            <person name="Wendt-Pienkowski E."/>
        </authorList>
    </citation>
    <scope>NUCLEOTIDE SEQUENCE [LARGE SCALE GENOMIC DNA]</scope>
    <source>
        <strain evidence="2 3">SID7590</strain>
    </source>
</reference>
<evidence type="ECO:0000313" key="3">
    <source>
        <dbReference type="Proteomes" id="UP000469670"/>
    </source>
</evidence>
<comment type="caution">
    <text evidence="2">The sequence shown here is derived from an EMBL/GenBank/DDBJ whole genome shotgun (WGS) entry which is preliminary data.</text>
</comment>
<dbReference type="AlphaFoldDB" id="A0A7K3S550"/>
<proteinExistence type="predicted"/>
<gene>
    <name evidence="2" type="ORF">G3I50_30630</name>
</gene>
<sequence length="579" mass="64667">MSPRGRRASLPPANHARPEPLADNGLIVRHTNKEQRVKEYDFSTLPVAEPMQRSLAGLFATQCTPHKWRSHSSSNMYWRQLQQFTLFLSGQEDPPGDLGELTGALVNRWWQSLSKAAGGCNTFDYTARLLRDDARLQSGPVADALARRVSRPKSQRQSYSEAEFDRIKTAARRMFRAALLRIEDNARHLERWRRGDFPEGGPDWVLGEALEHIARTGDVPRYTGKRDIVAYYLKALGGRGSEQTWRRLFLSRMEATALGVLLLAEYGWNLSTIDRAKVPKALPDPGEDGHPTYRIPVEKRKRGAGRYFETRNVTDDGADSRGRLITQALQATRFARARVEELAPGTDLLVVWRSNHPGRGRRDQDRRPSVAVFSFGVSHNEAKDWARDQGFTGSPFQRGRRTVVAVDRREPTQHSQNTHDRSYALVDKRVQADAVEVIASGAEDAAARARATVLVATLSDAPEPDHTQTATADCSDFDHGPYPAPDGGCGASFLMCLGCENARVHPGHHARLAHLHHALANLRSVLPPPVWQRDWGEPHDQLEDLKLKLGDGTWSQALARVTDADRDLIDLLLTGNLDT</sequence>
<dbReference type="RefSeq" id="WP_164207033.1">
    <property type="nucleotide sequence ID" value="NZ_JAAGMP010001358.1"/>
</dbReference>